<dbReference type="Proteomes" id="UP001597440">
    <property type="component" value="Unassembled WGS sequence"/>
</dbReference>
<evidence type="ECO:0000256" key="4">
    <source>
        <dbReference type="RuleBase" id="RU003915"/>
    </source>
</evidence>
<name>A0ABW5L143_9SPHI</name>
<dbReference type="PROSITE" id="PS51257">
    <property type="entry name" value="PROKAR_LIPOPROTEIN"/>
    <property type="match status" value="1"/>
</dbReference>
<accession>A0ABW5L143</accession>
<feature type="chain" id="PRO_5045537140" description="Peptidyl-prolyl cis-trans isomerase" evidence="5">
    <location>
        <begin position="23"/>
        <end position="212"/>
    </location>
</feature>
<dbReference type="SUPFAM" id="SSF54534">
    <property type="entry name" value="FKBP-like"/>
    <property type="match status" value="1"/>
</dbReference>
<dbReference type="EMBL" id="JBHULD010000007">
    <property type="protein sequence ID" value="MFD2553745.1"/>
    <property type="molecule type" value="Genomic_DNA"/>
</dbReference>
<reference evidence="8" key="1">
    <citation type="journal article" date="2019" name="Int. J. Syst. Evol. Microbiol.">
        <title>The Global Catalogue of Microorganisms (GCM) 10K type strain sequencing project: providing services to taxonomists for standard genome sequencing and annotation.</title>
        <authorList>
            <consortium name="The Broad Institute Genomics Platform"/>
            <consortium name="The Broad Institute Genome Sequencing Center for Infectious Disease"/>
            <person name="Wu L."/>
            <person name="Ma J."/>
        </authorList>
    </citation>
    <scope>NUCLEOTIDE SEQUENCE [LARGE SCALE GENOMIC DNA]</scope>
    <source>
        <strain evidence="8">KCTC 52298</strain>
    </source>
</reference>
<comment type="caution">
    <text evidence="7">The sequence shown here is derived from an EMBL/GenBank/DDBJ whole genome shotgun (WGS) entry which is preliminary data.</text>
</comment>
<dbReference type="EC" id="5.2.1.8" evidence="4"/>
<gene>
    <name evidence="7" type="ORF">ACFSQW_05050</name>
</gene>
<comment type="similarity">
    <text evidence="4">Belongs to the FKBP-type PPIase family.</text>
</comment>
<dbReference type="RefSeq" id="WP_210355532.1">
    <property type="nucleotide sequence ID" value="NZ_JAEQMU010000005.1"/>
</dbReference>
<dbReference type="Pfam" id="PF00254">
    <property type="entry name" value="FKBP_C"/>
    <property type="match status" value="1"/>
</dbReference>
<evidence type="ECO:0000256" key="2">
    <source>
        <dbReference type="ARBA" id="ARBA00023110"/>
    </source>
</evidence>
<keyword evidence="3 4" id="KW-0413">Isomerase</keyword>
<keyword evidence="8" id="KW-1185">Reference proteome</keyword>
<evidence type="ECO:0000256" key="1">
    <source>
        <dbReference type="ARBA" id="ARBA00000971"/>
    </source>
</evidence>
<keyword evidence="2 3" id="KW-0697">Rotamase</keyword>
<dbReference type="PROSITE" id="PS50059">
    <property type="entry name" value="FKBP_PPIASE"/>
    <property type="match status" value="1"/>
</dbReference>
<feature type="domain" description="PPIase FKBP-type" evidence="6">
    <location>
        <begin position="102"/>
        <end position="212"/>
    </location>
</feature>
<comment type="catalytic activity">
    <reaction evidence="1 3 4">
        <text>[protein]-peptidylproline (omega=180) = [protein]-peptidylproline (omega=0)</text>
        <dbReference type="Rhea" id="RHEA:16237"/>
        <dbReference type="Rhea" id="RHEA-COMP:10747"/>
        <dbReference type="Rhea" id="RHEA-COMP:10748"/>
        <dbReference type="ChEBI" id="CHEBI:83833"/>
        <dbReference type="ChEBI" id="CHEBI:83834"/>
        <dbReference type="EC" id="5.2.1.8"/>
    </reaction>
</comment>
<feature type="signal peptide" evidence="5">
    <location>
        <begin position="1"/>
        <end position="22"/>
    </location>
</feature>
<evidence type="ECO:0000256" key="3">
    <source>
        <dbReference type="PROSITE-ProRule" id="PRU00277"/>
    </source>
</evidence>
<sequence length="212" mass="23745">MKKTFSYLTLVFAILVSITACNNKNDFDFEAAQKEQQKRDSLENIRVKGLIEKQAAELKAFATEKLPGATLIDSLGIWFRVDANGQEDSYTYRPHPNGGIVAPEVKVSYKGTLLNGSVFDQTDEKETSRTFSLAGVIRAWQIAFFPKQIKYNGNVYSLLGLTETGLKKGSKIKFATSSPWAYDTRELKDKEGKVTIPANSPLYFEIEVIDIK</sequence>
<evidence type="ECO:0000256" key="5">
    <source>
        <dbReference type="SAM" id="SignalP"/>
    </source>
</evidence>
<dbReference type="Gene3D" id="3.10.50.40">
    <property type="match status" value="1"/>
</dbReference>
<evidence type="ECO:0000313" key="7">
    <source>
        <dbReference type="EMBL" id="MFD2553745.1"/>
    </source>
</evidence>
<keyword evidence="5" id="KW-0732">Signal</keyword>
<protein>
    <recommendedName>
        <fullName evidence="4">Peptidyl-prolyl cis-trans isomerase</fullName>
        <ecNumber evidence="4">5.2.1.8</ecNumber>
    </recommendedName>
</protein>
<dbReference type="GO" id="GO:0003755">
    <property type="term" value="F:peptidyl-prolyl cis-trans isomerase activity"/>
    <property type="evidence" value="ECO:0007669"/>
    <property type="project" value="UniProtKB-EC"/>
</dbReference>
<evidence type="ECO:0000259" key="6">
    <source>
        <dbReference type="PROSITE" id="PS50059"/>
    </source>
</evidence>
<dbReference type="InterPro" id="IPR046357">
    <property type="entry name" value="PPIase_dom_sf"/>
</dbReference>
<dbReference type="InterPro" id="IPR001179">
    <property type="entry name" value="PPIase_FKBP_dom"/>
</dbReference>
<evidence type="ECO:0000313" key="8">
    <source>
        <dbReference type="Proteomes" id="UP001597440"/>
    </source>
</evidence>
<proteinExistence type="inferred from homology"/>
<organism evidence="7 8">
    <name type="scientific">Sphingobacterium tabacisoli</name>
    <dbReference type="NCBI Taxonomy" id="2044855"/>
    <lineage>
        <taxon>Bacteria</taxon>
        <taxon>Pseudomonadati</taxon>
        <taxon>Bacteroidota</taxon>
        <taxon>Sphingobacteriia</taxon>
        <taxon>Sphingobacteriales</taxon>
        <taxon>Sphingobacteriaceae</taxon>
        <taxon>Sphingobacterium</taxon>
    </lineage>
</organism>